<dbReference type="CDD" id="cd07041">
    <property type="entry name" value="STAS_RsbR_RsbS_like"/>
    <property type="match status" value="1"/>
</dbReference>
<dbReference type="InterPro" id="IPR051932">
    <property type="entry name" value="Bact_StressResp_Reg"/>
</dbReference>
<dbReference type="PROSITE" id="PS50801">
    <property type="entry name" value="STAS"/>
    <property type="match status" value="1"/>
</dbReference>
<dbReference type="SUPFAM" id="SSF52091">
    <property type="entry name" value="SpoIIaa-like"/>
    <property type="match status" value="1"/>
</dbReference>
<dbReference type="InterPro" id="IPR002645">
    <property type="entry name" value="STAS_dom"/>
</dbReference>
<protein>
    <submittedName>
        <fullName evidence="3">STAS domain-containing protein</fullName>
    </submittedName>
</protein>
<dbReference type="Pfam" id="PF01740">
    <property type="entry name" value="STAS"/>
    <property type="match status" value="1"/>
</dbReference>
<sequence length="272" mass="31357">MEVSRMGKEANIYIQENVEEFKDMLLSEAVNVSSKINDILKTGNIDLLKNAQRLTRYVLEQEDDELISFANQEGEAWASHSLTLSLKLEWVQAIRRTIWKFVNDLDSTKRFTDSRNDFFELEKMINDRVDQFLNSFFIRYSCYKDEMLNKQRQIVEHLSVPIIPVQKHVSVLPLIGSVDSYRIQIIEEKVLHEIAEARIQTLILDLSGIAVMEKNVIDQLDQILAGASMMGCKAVLTGLRPDLVKNMVKAGIRFENDTDIRGTLQETLKEYL</sequence>
<feature type="domain" description="STAS" evidence="2">
    <location>
        <begin position="159"/>
        <end position="271"/>
    </location>
</feature>
<dbReference type="PANTHER" id="PTHR33745:SF3">
    <property type="entry name" value="RSBT CO-ANTAGONIST PROTEIN RSBRC"/>
    <property type="match status" value="1"/>
</dbReference>
<dbReference type="EMBL" id="JAWJAY010000001">
    <property type="protein sequence ID" value="MDV2884664.1"/>
    <property type="molecule type" value="Genomic_DNA"/>
</dbReference>
<organism evidence="3 4">
    <name type="scientific">Alkalihalophilus pseudofirmus</name>
    <name type="common">Bacillus pseudofirmus</name>
    <dbReference type="NCBI Taxonomy" id="79885"/>
    <lineage>
        <taxon>Bacteria</taxon>
        <taxon>Bacillati</taxon>
        <taxon>Bacillota</taxon>
        <taxon>Bacilli</taxon>
        <taxon>Bacillales</taxon>
        <taxon>Bacillaceae</taxon>
        <taxon>Alkalihalophilus</taxon>
    </lineage>
</organism>
<accession>A0AAJ2KU10</accession>
<dbReference type="PANTHER" id="PTHR33745">
    <property type="entry name" value="RSBT ANTAGONIST PROTEIN RSBS-RELATED"/>
    <property type="match status" value="1"/>
</dbReference>
<evidence type="ECO:0000313" key="4">
    <source>
        <dbReference type="Proteomes" id="UP001285636"/>
    </source>
</evidence>
<dbReference type="InterPro" id="IPR036513">
    <property type="entry name" value="STAS_dom_sf"/>
</dbReference>
<keyword evidence="1" id="KW-0597">Phosphoprotein</keyword>
<dbReference type="Proteomes" id="UP001285636">
    <property type="component" value="Unassembled WGS sequence"/>
</dbReference>
<name>A0AAJ2KU10_ALKPS</name>
<proteinExistence type="predicted"/>
<dbReference type="AlphaFoldDB" id="A0AAJ2KU10"/>
<dbReference type="RefSeq" id="WP_323466122.1">
    <property type="nucleotide sequence ID" value="NZ_CP144224.1"/>
</dbReference>
<reference evidence="3" key="1">
    <citation type="submission" date="2023-10" db="EMBL/GenBank/DDBJ databases">
        <title>Screening of Alkalihalophilus pseudofirmusBZ-TG-HK211 and Its Alleviation of Salt Stress on Rapeseed Growth.</title>
        <authorList>
            <person name="Zhao B."/>
            <person name="Guo T."/>
        </authorList>
    </citation>
    <scope>NUCLEOTIDE SEQUENCE</scope>
    <source>
        <strain evidence="3">BZ-TG-HK211</strain>
    </source>
</reference>
<gene>
    <name evidence="3" type="ORF">RYX45_05705</name>
</gene>
<evidence type="ECO:0000313" key="3">
    <source>
        <dbReference type="EMBL" id="MDV2884664.1"/>
    </source>
</evidence>
<dbReference type="Gene3D" id="3.30.750.24">
    <property type="entry name" value="STAS domain"/>
    <property type="match status" value="1"/>
</dbReference>
<evidence type="ECO:0000259" key="2">
    <source>
        <dbReference type="PROSITE" id="PS50801"/>
    </source>
</evidence>
<evidence type="ECO:0000256" key="1">
    <source>
        <dbReference type="ARBA" id="ARBA00022553"/>
    </source>
</evidence>
<comment type="caution">
    <text evidence="3">The sequence shown here is derived from an EMBL/GenBank/DDBJ whole genome shotgun (WGS) entry which is preliminary data.</text>
</comment>